<dbReference type="Gene3D" id="2.60.40.1120">
    <property type="entry name" value="Carboxypeptidase-like, regulatory domain"/>
    <property type="match status" value="1"/>
</dbReference>
<dbReference type="InterPro" id="IPR008969">
    <property type="entry name" value="CarboxyPept-like_regulatory"/>
</dbReference>
<evidence type="ECO:0000313" key="2">
    <source>
        <dbReference type="EMBL" id="MFC5060988.1"/>
    </source>
</evidence>
<keyword evidence="3" id="KW-1185">Reference proteome</keyword>
<sequence>MEPAEGDPAGPALPAPTVDHDAAPTGPVAVPTTAARSNGHRAPAATAGVVTGRVTTTDGSPVVATLTATDSGGHQIGRTRTDADGGFTLPARPGSALLIATAPGHAPRAETLTIGVGGTRHDVVLEPTGRSARTPVAGS</sequence>
<gene>
    <name evidence="2" type="ORF">ACFPBZ_02125</name>
</gene>
<name>A0ABV9YG41_9PSEU</name>
<dbReference type="RefSeq" id="WP_378034553.1">
    <property type="nucleotide sequence ID" value="NZ_JBHSIV010000002.1"/>
</dbReference>
<accession>A0ABV9YG41</accession>
<dbReference type="Pfam" id="PF13620">
    <property type="entry name" value="CarboxypepD_reg"/>
    <property type="match status" value="1"/>
</dbReference>
<dbReference type="Proteomes" id="UP001595947">
    <property type="component" value="Unassembled WGS sequence"/>
</dbReference>
<evidence type="ECO:0000256" key="1">
    <source>
        <dbReference type="SAM" id="MobiDB-lite"/>
    </source>
</evidence>
<organism evidence="2 3">
    <name type="scientific">Actinomycetospora atypica</name>
    <dbReference type="NCBI Taxonomy" id="1290095"/>
    <lineage>
        <taxon>Bacteria</taxon>
        <taxon>Bacillati</taxon>
        <taxon>Actinomycetota</taxon>
        <taxon>Actinomycetes</taxon>
        <taxon>Pseudonocardiales</taxon>
        <taxon>Pseudonocardiaceae</taxon>
        <taxon>Actinomycetospora</taxon>
    </lineage>
</organism>
<dbReference type="EMBL" id="JBHSIV010000002">
    <property type="protein sequence ID" value="MFC5060988.1"/>
    <property type="molecule type" value="Genomic_DNA"/>
</dbReference>
<feature type="region of interest" description="Disordered" evidence="1">
    <location>
        <begin position="1"/>
        <end position="45"/>
    </location>
</feature>
<reference evidence="3" key="1">
    <citation type="journal article" date="2019" name="Int. J. Syst. Evol. Microbiol.">
        <title>The Global Catalogue of Microorganisms (GCM) 10K type strain sequencing project: providing services to taxonomists for standard genome sequencing and annotation.</title>
        <authorList>
            <consortium name="The Broad Institute Genomics Platform"/>
            <consortium name="The Broad Institute Genome Sequencing Center for Infectious Disease"/>
            <person name="Wu L."/>
            <person name="Ma J."/>
        </authorList>
    </citation>
    <scope>NUCLEOTIDE SEQUENCE [LARGE SCALE GENOMIC DNA]</scope>
    <source>
        <strain evidence="3">CGMCC 4.7093</strain>
    </source>
</reference>
<evidence type="ECO:0000313" key="3">
    <source>
        <dbReference type="Proteomes" id="UP001595947"/>
    </source>
</evidence>
<proteinExistence type="predicted"/>
<protein>
    <submittedName>
        <fullName evidence="2">Carboxypeptidase-like regulatory domain-containing protein</fullName>
    </submittedName>
</protein>
<comment type="caution">
    <text evidence="2">The sequence shown here is derived from an EMBL/GenBank/DDBJ whole genome shotgun (WGS) entry which is preliminary data.</text>
</comment>
<dbReference type="SUPFAM" id="SSF49464">
    <property type="entry name" value="Carboxypeptidase regulatory domain-like"/>
    <property type="match status" value="1"/>
</dbReference>
<feature type="region of interest" description="Disordered" evidence="1">
    <location>
        <begin position="66"/>
        <end position="87"/>
    </location>
</feature>